<dbReference type="AlphaFoldDB" id="A0A5R9Q6H8"/>
<dbReference type="InterPro" id="IPR013374">
    <property type="entry name" value="ATPase_typ4_pilus-assembl_PilB"/>
</dbReference>
<dbReference type="RefSeq" id="WP_138479862.1">
    <property type="nucleotide sequence ID" value="NZ_PPSW01000008.1"/>
</dbReference>
<dbReference type="PROSITE" id="PS00662">
    <property type="entry name" value="T2SP_E"/>
    <property type="match status" value="1"/>
</dbReference>
<accession>A0A5R9Q6H8</accession>
<dbReference type="SUPFAM" id="SSF52540">
    <property type="entry name" value="P-loop containing nucleoside triphosphate hydrolases"/>
    <property type="match status" value="1"/>
</dbReference>
<dbReference type="GO" id="GO:0005886">
    <property type="term" value="C:plasma membrane"/>
    <property type="evidence" value="ECO:0007669"/>
    <property type="project" value="TreeGrafter"/>
</dbReference>
<name>A0A5R9Q6H8_9GAMM</name>
<evidence type="ECO:0000256" key="5">
    <source>
        <dbReference type="ARBA" id="ARBA00022840"/>
    </source>
</evidence>
<evidence type="ECO:0000259" key="6">
    <source>
        <dbReference type="PROSITE" id="PS00662"/>
    </source>
</evidence>
<keyword evidence="3" id="KW-0963">Cytoplasm</keyword>
<evidence type="ECO:0000313" key="8">
    <source>
        <dbReference type="Proteomes" id="UP000309186"/>
    </source>
</evidence>
<proteinExistence type="inferred from homology"/>
<dbReference type="InterPro" id="IPR007831">
    <property type="entry name" value="T2SS_GspE_N"/>
</dbReference>
<dbReference type="FunFam" id="3.40.50.300:FF:000398">
    <property type="entry name" value="Type IV pilus assembly ATPase PilB"/>
    <property type="match status" value="1"/>
</dbReference>
<organism evidence="7 8">
    <name type="scientific">Pseudoalteromonas phenolica</name>
    <dbReference type="NCBI Taxonomy" id="161398"/>
    <lineage>
        <taxon>Bacteria</taxon>
        <taxon>Pseudomonadati</taxon>
        <taxon>Pseudomonadota</taxon>
        <taxon>Gammaproteobacteria</taxon>
        <taxon>Alteromonadales</taxon>
        <taxon>Pseudoalteromonadaceae</taxon>
        <taxon>Pseudoalteromonas</taxon>
    </lineage>
</organism>
<dbReference type="Gene3D" id="3.30.450.90">
    <property type="match status" value="1"/>
</dbReference>
<dbReference type="CDD" id="cd01129">
    <property type="entry name" value="PulE-GspE-like"/>
    <property type="match status" value="1"/>
</dbReference>
<dbReference type="EMBL" id="PPSW01000008">
    <property type="protein sequence ID" value="TLX47879.1"/>
    <property type="molecule type" value="Genomic_DNA"/>
</dbReference>
<dbReference type="NCBIfam" id="TIGR02538">
    <property type="entry name" value="type_IV_pilB"/>
    <property type="match status" value="1"/>
</dbReference>
<sequence>MEHHSPLLRKFITLGRVTAEQLKLKQAEAQSTAELICLCSGMTGQELAEQCLDLFRIPMFDLSDFDVEQLPKELIKEKLIRQHHLLPLVKKGRKLYIATSDPTDYGAFENFEFSTGLQCEVVVVDYKQLEQKIDQLFDANGGLSMSEDDFKEFSGMDVEDTQQQQDTNDEKDKDDAPIIVYINKILMDAIKKGASDLHFEPYEHKYRIRFRIDGMLHEMASPPTSLSTRLSARIKVMSRLDIAEKRKPQDGRIKLKISDRKSIDFRVSTLPTLWGEKIVMRILDSSSAMLGIDVLGYEPEQKALYMDALAQPQGMILVTGPTGSGKTVSLYTGLNILNKPERNISTAEDPVEINLEGINQVQINPKAEMTFANALKAFLRQDPDVVMVGEIRDLETAEISIKAAQTGHLVMSTLHTNSAPETLTRLLNMGVPAYNVASSISLIIAQRLARRLCPKCKTPETLPEEELNRQGFVKAGINDITLYKANGCDHCTEGYKGRVGVYEVVKITPEIAQVIMEGGNSIQIAEMAAKAGFANLRISGLKKAAAGVTSLAEINRVTSY</sequence>
<gene>
    <name evidence="7" type="primary">pilB</name>
    <name evidence="7" type="ORF">C1E24_06475</name>
</gene>
<evidence type="ECO:0000313" key="7">
    <source>
        <dbReference type="EMBL" id="TLX47879.1"/>
    </source>
</evidence>
<dbReference type="SUPFAM" id="SSF160246">
    <property type="entry name" value="EspE N-terminal domain-like"/>
    <property type="match status" value="1"/>
</dbReference>
<dbReference type="GO" id="GO:0005737">
    <property type="term" value="C:cytoplasm"/>
    <property type="evidence" value="ECO:0007669"/>
    <property type="project" value="UniProtKB-SubCell"/>
</dbReference>
<evidence type="ECO:0000256" key="3">
    <source>
        <dbReference type="ARBA" id="ARBA00022490"/>
    </source>
</evidence>
<comment type="similarity">
    <text evidence="2">Belongs to the GSP E family.</text>
</comment>
<evidence type="ECO:0000256" key="1">
    <source>
        <dbReference type="ARBA" id="ARBA00004496"/>
    </source>
</evidence>
<dbReference type="InterPro" id="IPR027417">
    <property type="entry name" value="P-loop_NTPase"/>
</dbReference>
<dbReference type="Pfam" id="PF00437">
    <property type="entry name" value="T2SSE"/>
    <property type="match status" value="1"/>
</dbReference>
<comment type="caution">
    <text evidence="7">The sequence shown here is derived from an EMBL/GenBank/DDBJ whole genome shotgun (WGS) entry which is preliminary data.</text>
</comment>
<dbReference type="GO" id="GO:0016887">
    <property type="term" value="F:ATP hydrolysis activity"/>
    <property type="evidence" value="ECO:0007669"/>
    <property type="project" value="InterPro"/>
</dbReference>
<dbReference type="Gene3D" id="3.40.50.300">
    <property type="entry name" value="P-loop containing nucleotide triphosphate hydrolases"/>
    <property type="match status" value="1"/>
</dbReference>
<dbReference type="FunFam" id="3.30.450.90:FF:000001">
    <property type="entry name" value="Type II secretion system ATPase GspE"/>
    <property type="match status" value="1"/>
</dbReference>
<dbReference type="InterPro" id="IPR037257">
    <property type="entry name" value="T2SS_E_N_sf"/>
</dbReference>
<dbReference type="PANTHER" id="PTHR30258:SF1">
    <property type="entry name" value="PROTEIN TRANSPORT PROTEIN HOFB HOMOLOG"/>
    <property type="match status" value="1"/>
</dbReference>
<keyword evidence="5" id="KW-0067">ATP-binding</keyword>
<comment type="subcellular location">
    <subcellularLocation>
        <location evidence="1">Cytoplasm</location>
    </subcellularLocation>
</comment>
<dbReference type="Pfam" id="PF05157">
    <property type="entry name" value="MshEN"/>
    <property type="match status" value="1"/>
</dbReference>
<dbReference type="OrthoDB" id="9804785at2"/>
<feature type="domain" description="Bacterial type II secretion system protein E" evidence="6">
    <location>
        <begin position="379"/>
        <end position="393"/>
    </location>
</feature>
<evidence type="ECO:0000256" key="2">
    <source>
        <dbReference type="ARBA" id="ARBA00006611"/>
    </source>
</evidence>
<keyword evidence="4" id="KW-0547">Nucleotide-binding</keyword>
<dbReference type="GO" id="GO:0009297">
    <property type="term" value="P:pilus assembly"/>
    <property type="evidence" value="ECO:0007669"/>
    <property type="project" value="InterPro"/>
</dbReference>
<dbReference type="GO" id="GO:0005524">
    <property type="term" value="F:ATP binding"/>
    <property type="evidence" value="ECO:0007669"/>
    <property type="project" value="UniProtKB-KW"/>
</dbReference>
<evidence type="ECO:0000256" key="4">
    <source>
        <dbReference type="ARBA" id="ARBA00022741"/>
    </source>
</evidence>
<reference evidence="7 8" key="1">
    <citation type="submission" date="2018-01" db="EMBL/GenBank/DDBJ databases">
        <title>Co-occurrence of chitin degradation, pigmentation and bioactivity in marine Pseudoalteromonas.</title>
        <authorList>
            <person name="Paulsen S."/>
            <person name="Gram L."/>
            <person name="Machado H."/>
        </authorList>
    </citation>
    <scope>NUCLEOTIDE SEQUENCE [LARGE SCALE GENOMIC DNA]</scope>
    <source>
        <strain evidence="7 8">S3663</strain>
    </source>
</reference>
<dbReference type="InterPro" id="IPR001482">
    <property type="entry name" value="T2SS/T4SS_dom"/>
</dbReference>
<dbReference type="PANTHER" id="PTHR30258">
    <property type="entry name" value="TYPE II SECRETION SYSTEM PROTEIN GSPE-RELATED"/>
    <property type="match status" value="1"/>
</dbReference>
<protein>
    <submittedName>
        <fullName evidence="7">Type IV-A pilus assembly ATPase PilB</fullName>
    </submittedName>
</protein>
<dbReference type="Gene3D" id="3.30.300.160">
    <property type="entry name" value="Type II secretion system, protein E, N-terminal domain"/>
    <property type="match status" value="1"/>
</dbReference>
<dbReference type="Proteomes" id="UP000309186">
    <property type="component" value="Unassembled WGS sequence"/>
</dbReference>